<accession>A0A0J1BAI1</accession>
<dbReference type="PATRIC" id="fig|595434.4.peg.4204"/>
<dbReference type="GO" id="GO:0000162">
    <property type="term" value="P:L-tryptophan biosynthetic process"/>
    <property type="evidence" value="ECO:0007669"/>
    <property type="project" value="UniProtKB-UniRule"/>
</dbReference>
<dbReference type="Proteomes" id="UP000036367">
    <property type="component" value="Unassembled WGS sequence"/>
</dbReference>
<evidence type="ECO:0000313" key="12">
    <source>
        <dbReference type="Proteomes" id="UP000036367"/>
    </source>
</evidence>
<evidence type="ECO:0000256" key="4">
    <source>
        <dbReference type="ARBA" id="ARBA00022272"/>
    </source>
</evidence>
<keyword evidence="12" id="KW-1185">Reference proteome</keyword>
<dbReference type="InterPro" id="IPR013785">
    <property type="entry name" value="Aldolase_TIM"/>
</dbReference>
<evidence type="ECO:0000256" key="9">
    <source>
        <dbReference type="HAMAP-Rule" id="MF_00135"/>
    </source>
</evidence>
<evidence type="ECO:0000256" key="1">
    <source>
        <dbReference type="ARBA" id="ARBA00001164"/>
    </source>
</evidence>
<keyword evidence="7 9" id="KW-0057">Aromatic amino acid biosynthesis</keyword>
<evidence type="ECO:0000256" key="2">
    <source>
        <dbReference type="ARBA" id="ARBA00004664"/>
    </source>
</evidence>
<sequence length="245" mass="26079">MTTLPPSGPTTPPTTRSLRSPFAIKICGMRSVQDVWAVADAGADAVGLNFYGPSVRSLNPDADETFQINDAARQAGLIQVGLFVNHDLAFIQRVVESLQLDWIQLHGDEPVTLAEELIRRGGRVLRAIRLPRGNLEPGQIDAAIGQWNDAGVSLLLDADAGASFGGGGQSLDWPSIRDWADRRGESAAGWVLAGGLNPENVPEAIRISGATSVDVASGVEQPKGQKNAEKIRQFVAAVRRGEEAL</sequence>
<dbReference type="Gene3D" id="3.20.20.70">
    <property type="entry name" value="Aldolase class I"/>
    <property type="match status" value="1"/>
</dbReference>
<feature type="domain" description="N-(5'phosphoribosyl) anthranilate isomerase (PRAI)" evidence="10">
    <location>
        <begin position="24"/>
        <end position="236"/>
    </location>
</feature>
<dbReference type="CDD" id="cd00405">
    <property type="entry name" value="PRAI"/>
    <property type="match status" value="1"/>
</dbReference>
<dbReference type="PANTHER" id="PTHR42894:SF1">
    <property type="entry name" value="N-(5'-PHOSPHORIBOSYL)ANTHRANILATE ISOMERASE"/>
    <property type="match status" value="1"/>
</dbReference>
<dbReference type="Pfam" id="PF00697">
    <property type="entry name" value="PRAI"/>
    <property type="match status" value="1"/>
</dbReference>
<dbReference type="EC" id="5.3.1.24" evidence="3 9"/>
<evidence type="ECO:0000256" key="3">
    <source>
        <dbReference type="ARBA" id="ARBA00012572"/>
    </source>
</evidence>
<keyword evidence="5 9" id="KW-0028">Amino-acid biosynthesis</keyword>
<evidence type="ECO:0000259" key="10">
    <source>
        <dbReference type="Pfam" id="PF00697"/>
    </source>
</evidence>
<keyword evidence="8 9" id="KW-0413">Isomerase</keyword>
<dbReference type="STRING" id="595434.RISK_004430"/>
<protein>
    <recommendedName>
        <fullName evidence="4 9">N-(5'-phosphoribosyl)anthranilate isomerase</fullName>
        <shortName evidence="9">PRAI</shortName>
        <ecNumber evidence="3 9">5.3.1.24</ecNumber>
    </recommendedName>
</protein>
<comment type="similarity">
    <text evidence="9">Belongs to the TrpF family.</text>
</comment>
<reference evidence="11" key="1">
    <citation type="submission" date="2015-05" db="EMBL/GenBank/DDBJ databases">
        <title>Permanent draft genome of Rhodopirellula islandicus K833.</title>
        <authorList>
            <person name="Kizina J."/>
            <person name="Richter M."/>
            <person name="Glockner F.O."/>
            <person name="Harder J."/>
        </authorList>
    </citation>
    <scope>NUCLEOTIDE SEQUENCE [LARGE SCALE GENOMIC DNA]</scope>
    <source>
        <strain evidence="11">K833</strain>
    </source>
</reference>
<evidence type="ECO:0000256" key="7">
    <source>
        <dbReference type="ARBA" id="ARBA00023141"/>
    </source>
</evidence>
<dbReference type="SUPFAM" id="SSF51366">
    <property type="entry name" value="Ribulose-phoshate binding barrel"/>
    <property type="match status" value="1"/>
</dbReference>
<dbReference type="InterPro" id="IPR011060">
    <property type="entry name" value="RibuloseP-bd_barrel"/>
</dbReference>
<gene>
    <name evidence="9" type="primary">trpF</name>
    <name evidence="11" type="ORF">RISK_004430</name>
</gene>
<evidence type="ECO:0000256" key="8">
    <source>
        <dbReference type="ARBA" id="ARBA00023235"/>
    </source>
</evidence>
<comment type="caution">
    <text evidence="11">The sequence shown here is derived from an EMBL/GenBank/DDBJ whole genome shotgun (WGS) entry which is preliminary data.</text>
</comment>
<dbReference type="InterPro" id="IPR001240">
    <property type="entry name" value="PRAI_dom"/>
</dbReference>
<dbReference type="HAMAP" id="MF_00135">
    <property type="entry name" value="PRAI"/>
    <property type="match status" value="1"/>
</dbReference>
<dbReference type="InterPro" id="IPR044643">
    <property type="entry name" value="TrpF_fam"/>
</dbReference>
<evidence type="ECO:0000313" key="11">
    <source>
        <dbReference type="EMBL" id="KLU03533.1"/>
    </source>
</evidence>
<dbReference type="PANTHER" id="PTHR42894">
    <property type="entry name" value="N-(5'-PHOSPHORIBOSYL)ANTHRANILATE ISOMERASE"/>
    <property type="match status" value="1"/>
</dbReference>
<evidence type="ECO:0000256" key="5">
    <source>
        <dbReference type="ARBA" id="ARBA00022605"/>
    </source>
</evidence>
<evidence type="ECO:0000256" key="6">
    <source>
        <dbReference type="ARBA" id="ARBA00022822"/>
    </source>
</evidence>
<comment type="catalytic activity">
    <reaction evidence="1 9">
        <text>N-(5-phospho-beta-D-ribosyl)anthranilate = 1-(2-carboxyphenylamino)-1-deoxy-D-ribulose 5-phosphate</text>
        <dbReference type="Rhea" id="RHEA:21540"/>
        <dbReference type="ChEBI" id="CHEBI:18277"/>
        <dbReference type="ChEBI" id="CHEBI:58613"/>
        <dbReference type="EC" id="5.3.1.24"/>
    </reaction>
</comment>
<dbReference type="AlphaFoldDB" id="A0A0J1BAI1"/>
<proteinExistence type="inferred from homology"/>
<organism evidence="11 12">
    <name type="scientific">Rhodopirellula islandica</name>
    <dbReference type="NCBI Taxonomy" id="595434"/>
    <lineage>
        <taxon>Bacteria</taxon>
        <taxon>Pseudomonadati</taxon>
        <taxon>Planctomycetota</taxon>
        <taxon>Planctomycetia</taxon>
        <taxon>Pirellulales</taxon>
        <taxon>Pirellulaceae</taxon>
        <taxon>Rhodopirellula</taxon>
    </lineage>
</organism>
<name>A0A0J1BAI1_RHOIS</name>
<keyword evidence="6 9" id="KW-0822">Tryptophan biosynthesis</keyword>
<dbReference type="EMBL" id="LECT01000036">
    <property type="protein sequence ID" value="KLU03533.1"/>
    <property type="molecule type" value="Genomic_DNA"/>
</dbReference>
<dbReference type="GO" id="GO:0004640">
    <property type="term" value="F:phosphoribosylanthranilate isomerase activity"/>
    <property type="evidence" value="ECO:0007669"/>
    <property type="project" value="UniProtKB-UniRule"/>
</dbReference>
<dbReference type="UniPathway" id="UPA00035">
    <property type="reaction ID" value="UER00042"/>
</dbReference>
<comment type="pathway">
    <text evidence="2 9">Amino-acid biosynthesis; L-tryptophan biosynthesis; L-tryptophan from chorismate: step 3/5.</text>
</comment>